<gene>
    <name evidence="2" type="ORF">JM146</name>
</gene>
<keyword evidence="1" id="KW-0472">Membrane</keyword>
<accession>G9JMF3</accession>
<organism evidence="2 5">
    <name type="scientific">Macaca fuscata rhadinovirus</name>
    <dbReference type="NCBI Taxonomy" id="272551"/>
    <lineage>
        <taxon>Viruses</taxon>
        <taxon>Duplodnaviria</taxon>
        <taxon>Heunggongvirae</taxon>
        <taxon>Peploviricota</taxon>
        <taxon>Herviviricetes</taxon>
        <taxon>Herpesvirales</taxon>
        <taxon>Orthoherpesviridae</taxon>
        <taxon>Gammaherpesvirinae</taxon>
        <taxon>Rhadinovirus</taxon>
        <taxon>Rhadinovirus macacinegamma11</taxon>
        <taxon>macacine gammaherpesvirus 11</taxon>
    </lineage>
</organism>
<dbReference type="KEGG" id="vg:3416517"/>
<dbReference type="RefSeq" id="YP_238449.1">
    <property type="nucleotide sequence ID" value="NC_007016.1"/>
</dbReference>
<evidence type="ECO:0000313" key="5">
    <source>
        <dbReference type="Proteomes" id="UP000133219"/>
    </source>
</evidence>
<keyword evidence="1" id="KW-0812">Transmembrane</keyword>
<dbReference type="Proteomes" id="UP000133219">
    <property type="component" value="Segment"/>
</dbReference>
<dbReference type="EMBL" id="JN885136">
    <property type="protein sequence ID" value="AEW87670.1"/>
    <property type="molecule type" value="Genomic_DNA"/>
</dbReference>
<reference evidence="4 5" key="1">
    <citation type="journal article" date="2013" name="J. Virol.">
        <title>Genomic characterization of Japanese macaque rhadinovirus, a novel herpesvirus isolated from a nonhuman primate with a spontaneous inflammatory demyelinating disease.</title>
        <authorList>
            <person name="Estep R.D."/>
            <person name="Hansen S.G."/>
            <person name="Rogers K.S."/>
            <person name="Axthelm M.K."/>
            <person name="Wong S.W."/>
        </authorList>
    </citation>
    <scope>NUCLEOTIDE SEQUENCE [LARGE SCALE GENOMIC DNA]</scope>
    <source>
        <strain evidence="3">12E2</strain>
        <strain evidence="2">3A1</strain>
    </source>
</reference>
<evidence type="ECO:0000313" key="2">
    <source>
        <dbReference type="EMBL" id="AEW87670.1"/>
    </source>
</evidence>
<proteinExistence type="predicted"/>
<evidence type="ECO:0000313" key="3">
    <source>
        <dbReference type="EMBL" id="AEW87840.1"/>
    </source>
</evidence>
<feature type="transmembrane region" description="Helical" evidence="1">
    <location>
        <begin position="76"/>
        <end position="101"/>
    </location>
</feature>
<dbReference type="GeneID" id="3416517"/>
<evidence type="ECO:0000256" key="1">
    <source>
        <dbReference type="SAM" id="Phobius"/>
    </source>
</evidence>
<name>G9JMF3_9GAMA</name>
<sequence>MGNPRIDRSHSKHVGFTLFGESPLAGPNVPARCTWVLRNAKLPLPCRVPYSCSAIFEYTALHGWRAVGRWCANQKLMIHLLVLWLHNNTMLLILGGCFGLYKGRRKHR</sequence>
<evidence type="ECO:0000313" key="4">
    <source>
        <dbReference type="Proteomes" id="UP000124292"/>
    </source>
</evidence>
<protein>
    <submittedName>
        <fullName evidence="2">JM147</fullName>
    </submittedName>
</protein>
<dbReference type="EMBL" id="JN885137">
    <property type="protein sequence ID" value="AEW87840.1"/>
    <property type="molecule type" value="Genomic_DNA"/>
</dbReference>
<keyword evidence="1" id="KW-1133">Transmembrane helix</keyword>
<dbReference type="Proteomes" id="UP000124292">
    <property type="component" value="Genome"/>
</dbReference>